<proteinExistence type="predicted"/>
<evidence type="ECO:0000313" key="2">
    <source>
        <dbReference type="Proteomes" id="UP000485058"/>
    </source>
</evidence>
<accession>A0A699Z641</accession>
<dbReference type="Proteomes" id="UP000485058">
    <property type="component" value="Unassembled WGS sequence"/>
</dbReference>
<protein>
    <submittedName>
        <fullName evidence="1">Uncharacterized protein</fullName>
    </submittedName>
</protein>
<name>A0A699Z641_HAELA</name>
<evidence type="ECO:0000313" key="1">
    <source>
        <dbReference type="EMBL" id="GFH14766.1"/>
    </source>
</evidence>
<dbReference type="AlphaFoldDB" id="A0A699Z641"/>
<gene>
    <name evidence="1" type="ORF">HaLaN_10879</name>
</gene>
<comment type="caution">
    <text evidence="1">The sequence shown here is derived from an EMBL/GenBank/DDBJ whole genome shotgun (WGS) entry which is preliminary data.</text>
</comment>
<organism evidence="1 2">
    <name type="scientific">Haematococcus lacustris</name>
    <name type="common">Green alga</name>
    <name type="synonym">Haematococcus pluvialis</name>
    <dbReference type="NCBI Taxonomy" id="44745"/>
    <lineage>
        <taxon>Eukaryota</taxon>
        <taxon>Viridiplantae</taxon>
        <taxon>Chlorophyta</taxon>
        <taxon>core chlorophytes</taxon>
        <taxon>Chlorophyceae</taxon>
        <taxon>CS clade</taxon>
        <taxon>Chlamydomonadales</taxon>
        <taxon>Haematococcaceae</taxon>
        <taxon>Haematococcus</taxon>
    </lineage>
</organism>
<reference evidence="1 2" key="1">
    <citation type="submission" date="2020-02" db="EMBL/GenBank/DDBJ databases">
        <title>Draft genome sequence of Haematococcus lacustris strain NIES-144.</title>
        <authorList>
            <person name="Morimoto D."/>
            <person name="Nakagawa S."/>
            <person name="Yoshida T."/>
            <person name="Sawayama S."/>
        </authorList>
    </citation>
    <scope>NUCLEOTIDE SEQUENCE [LARGE SCALE GENOMIC DNA]</scope>
    <source>
        <strain evidence="1 2">NIES-144</strain>
    </source>
</reference>
<dbReference type="EMBL" id="BLLF01000763">
    <property type="protein sequence ID" value="GFH14766.1"/>
    <property type="molecule type" value="Genomic_DNA"/>
</dbReference>
<feature type="non-terminal residue" evidence="1">
    <location>
        <position position="73"/>
    </location>
</feature>
<feature type="non-terminal residue" evidence="1">
    <location>
        <position position="1"/>
    </location>
</feature>
<sequence length="73" mass="8183">MAKVARTCRLWSQVAREKQLVLVEGRLTPQQVVSQAKRGSRHVEFLHLKGDVLPNPGRPLSAAFFTAALWQMA</sequence>
<keyword evidence="2" id="KW-1185">Reference proteome</keyword>